<gene>
    <name evidence="3" type="ORF">IPK02_09175</name>
</gene>
<dbReference type="CDD" id="cd00293">
    <property type="entry name" value="USP-like"/>
    <property type="match status" value="1"/>
</dbReference>
<dbReference type="AlphaFoldDB" id="A0A935W3I0"/>
<dbReference type="Gene3D" id="3.40.50.620">
    <property type="entry name" value="HUPs"/>
    <property type="match status" value="1"/>
</dbReference>
<comment type="similarity">
    <text evidence="1">Belongs to the universal stress protein A family.</text>
</comment>
<reference evidence="3 4" key="1">
    <citation type="submission" date="2020-10" db="EMBL/GenBank/DDBJ databases">
        <title>Connecting structure to function with the recovery of over 1000 high-quality activated sludge metagenome-assembled genomes encoding full-length rRNA genes using long-read sequencing.</title>
        <authorList>
            <person name="Singleton C.M."/>
            <person name="Petriglieri F."/>
            <person name="Kristensen J.M."/>
            <person name="Kirkegaard R.H."/>
            <person name="Michaelsen T.Y."/>
            <person name="Andersen M.H."/>
            <person name="Karst S.M."/>
            <person name="Dueholm M.S."/>
            <person name="Nielsen P.H."/>
            <person name="Albertsen M."/>
        </authorList>
    </citation>
    <scope>NUCLEOTIDE SEQUENCE [LARGE SCALE GENOMIC DNA]</scope>
    <source>
        <strain evidence="3">Fred_18-Q3-R57-64_BAT3C.720</strain>
    </source>
</reference>
<dbReference type="SUPFAM" id="SSF52402">
    <property type="entry name" value="Adenine nucleotide alpha hydrolases-like"/>
    <property type="match status" value="1"/>
</dbReference>
<comment type="caution">
    <text evidence="3">The sequence shown here is derived from an EMBL/GenBank/DDBJ whole genome shotgun (WGS) entry which is preliminary data.</text>
</comment>
<proteinExistence type="inferred from homology"/>
<dbReference type="PANTHER" id="PTHR46268:SF6">
    <property type="entry name" value="UNIVERSAL STRESS PROTEIN UP12"/>
    <property type="match status" value="1"/>
</dbReference>
<evidence type="ECO:0000259" key="2">
    <source>
        <dbReference type="Pfam" id="PF00582"/>
    </source>
</evidence>
<dbReference type="InterPro" id="IPR014729">
    <property type="entry name" value="Rossmann-like_a/b/a_fold"/>
</dbReference>
<dbReference type="Pfam" id="PF00582">
    <property type="entry name" value="Usp"/>
    <property type="match status" value="1"/>
</dbReference>
<dbReference type="InterPro" id="IPR006016">
    <property type="entry name" value="UspA"/>
</dbReference>
<organism evidence="3 4">
    <name type="scientific">Candidatus Accumulibacter affinis</name>
    <dbReference type="NCBI Taxonomy" id="2954384"/>
    <lineage>
        <taxon>Bacteria</taxon>
        <taxon>Pseudomonadati</taxon>
        <taxon>Pseudomonadota</taxon>
        <taxon>Betaproteobacteria</taxon>
        <taxon>Candidatus Accumulibacter</taxon>
    </lineage>
</organism>
<dbReference type="PRINTS" id="PR01438">
    <property type="entry name" value="UNVRSLSTRESS"/>
</dbReference>
<evidence type="ECO:0000256" key="1">
    <source>
        <dbReference type="ARBA" id="ARBA00008791"/>
    </source>
</evidence>
<dbReference type="Proteomes" id="UP000706151">
    <property type="component" value="Unassembled WGS sequence"/>
</dbReference>
<evidence type="ECO:0000313" key="3">
    <source>
        <dbReference type="EMBL" id="MBK7954102.1"/>
    </source>
</evidence>
<dbReference type="EMBL" id="JADJOT010000008">
    <property type="protein sequence ID" value="MBK7954102.1"/>
    <property type="molecule type" value="Genomic_DNA"/>
</dbReference>
<protein>
    <submittedName>
        <fullName evidence="3">Universal stress protein</fullName>
    </submittedName>
</protein>
<evidence type="ECO:0000313" key="4">
    <source>
        <dbReference type="Proteomes" id="UP000706151"/>
    </source>
</evidence>
<dbReference type="PANTHER" id="PTHR46268">
    <property type="entry name" value="STRESS RESPONSE PROTEIN NHAX"/>
    <property type="match status" value="1"/>
</dbReference>
<feature type="domain" description="UspA" evidence="2">
    <location>
        <begin position="1"/>
        <end position="137"/>
    </location>
</feature>
<accession>A0A935W3I0</accession>
<dbReference type="InterPro" id="IPR006015">
    <property type="entry name" value="Universal_stress_UspA"/>
</dbReference>
<name>A0A935W3I0_9PROT</name>
<sequence length="137" mass="14262">MLAVDGSLPSLRAVDHVVREAARDTITPAILLVNVQALLPADVTRFVSNAVVQDYHREAGDRALAGARSSLQAAGLTYAQHLLLGEPAPTIVDFAKAQHCTLIVIGARGLGSVAGALLGSVTTKVIHLTDLPVLVVK</sequence>